<comment type="caution">
    <text evidence="1">The sequence shown here is derived from an EMBL/GenBank/DDBJ whole genome shotgun (WGS) entry which is preliminary data.</text>
</comment>
<sequence length="80" mass="9068">MFRVNVRKIPFMSKGRMVLSYKKSEGSQWRGRILKRKAMSNSIKRLIELTKQADDSACFVKSIINPSVMCYGGLVVQALA</sequence>
<dbReference type="EMBL" id="QNSF01000014">
    <property type="protein sequence ID" value="RBP88404.1"/>
    <property type="molecule type" value="Genomic_DNA"/>
</dbReference>
<organism evidence="1 2">
    <name type="scientific">Cytobacillus firmus</name>
    <name type="common">Bacillus firmus</name>
    <dbReference type="NCBI Taxonomy" id="1399"/>
    <lineage>
        <taxon>Bacteria</taxon>
        <taxon>Bacillati</taxon>
        <taxon>Bacillota</taxon>
        <taxon>Bacilli</taxon>
        <taxon>Bacillales</taxon>
        <taxon>Bacillaceae</taxon>
        <taxon>Cytobacillus</taxon>
    </lineage>
</organism>
<gene>
    <name evidence="1" type="ORF">DFO70_11426</name>
</gene>
<dbReference type="AlphaFoldDB" id="A0A366JMV2"/>
<proteinExistence type="predicted"/>
<evidence type="ECO:0000313" key="1">
    <source>
        <dbReference type="EMBL" id="RBP88404.1"/>
    </source>
</evidence>
<name>A0A366JMV2_CYTFI</name>
<reference evidence="1 2" key="1">
    <citation type="submission" date="2018-06" db="EMBL/GenBank/DDBJ databases">
        <title>Freshwater and sediment microbial communities from various areas in North America, analyzing microbe dynamics in response to fracking.</title>
        <authorList>
            <person name="Lamendella R."/>
        </authorList>
    </citation>
    <scope>NUCLEOTIDE SEQUENCE [LARGE SCALE GENOMIC DNA]</scope>
    <source>
        <strain evidence="1 2">14_TX</strain>
    </source>
</reference>
<dbReference type="Proteomes" id="UP000252731">
    <property type="component" value="Unassembled WGS sequence"/>
</dbReference>
<accession>A0A366JMV2</accession>
<protein>
    <submittedName>
        <fullName evidence="1">Uncharacterized protein</fullName>
    </submittedName>
</protein>
<keyword evidence="2" id="KW-1185">Reference proteome</keyword>
<evidence type="ECO:0000313" key="2">
    <source>
        <dbReference type="Proteomes" id="UP000252731"/>
    </source>
</evidence>